<dbReference type="InterPro" id="IPR007055">
    <property type="entry name" value="BON_dom"/>
</dbReference>
<feature type="chain" id="PRO_5016595453" evidence="2">
    <location>
        <begin position="43"/>
        <end position="139"/>
    </location>
</feature>
<keyword evidence="5" id="KW-1185">Reference proteome</keyword>
<organism evidence="4 5">
    <name type="scientific">Burkholderia reimsis</name>
    <dbReference type="NCBI Taxonomy" id="2234132"/>
    <lineage>
        <taxon>Bacteria</taxon>
        <taxon>Pseudomonadati</taxon>
        <taxon>Pseudomonadota</taxon>
        <taxon>Betaproteobacteria</taxon>
        <taxon>Burkholderiales</taxon>
        <taxon>Burkholderiaceae</taxon>
        <taxon>Burkholderia</taxon>
    </lineage>
</organism>
<sequence length="139" mass="14527">MKVFPLQACSLRIRRHRAQRVGMAIAIVSAAACASIAPNVFAAGDDNAASSSMSSSSSTSSHSTTGRTIRDATITTKVKAELVGTSGLSSGDIHVKTRHGIVMLTGSVPDEQQRTQAVGVVKQVDGVQDVHDQLTIRAK</sequence>
<dbReference type="Proteomes" id="UP000252458">
    <property type="component" value="Unassembled WGS sequence"/>
</dbReference>
<dbReference type="Gene3D" id="3.30.1340.30">
    <property type="match status" value="1"/>
</dbReference>
<dbReference type="PROSITE" id="PS51257">
    <property type="entry name" value="PROKAR_LIPOPROTEIN"/>
    <property type="match status" value="1"/>
</dbReference>
<keyword evidence="2" id="KW-0732">Signal</keyword>
<evidence type="ECO:0000313" key="4">
    <source>
        <dbReference type="EMBL" id="RBB38666.1"/>
    </source>
</evidence>
<dbReference type="Pfam" id="PF04972">
    <property type="entry name" value="BON"/>
    <property type="match status" value="1"/>
</dbReference>
<dbReference type="PANTHER" id="PTHR34606">
    <property type="entry name" value="BON DOMAIN-CONTAINING PROTEIN"/>
    <property type="match status" value="1"/>
</dbReference>
<dbReference type="PANTHER" id="PTHR34606:SF15">
    <property type="entry name" value="BON DOMAIN-CONTAINING PROTEIN"/>
    <property type="match status" value="1"/>
</dbReference>
<accession>A0A365QV50</accession>
<reference evidence="4 5" key="1">
    <citation type="submission" date="2018-06" db="EMBL/GenBank/DDBJ databases">
        <title>Draft genome sequence of Burkholderia reimsis strain BE51 isolated from a French agricultural soil.</title>
        <authorList>
            <person name="Esmaeel Q."/>
        </authorList>
    </citation>
    <scope>NUCLEOTIDE SEQUENCE [LARGE SCALE GENOMIC DNA]</scope>
    <source>
        <strain evidence="4 5">BE51</strain>
    </source>
</reference>
<evidence type="ECO:0000313" key="5">
    <source>
        <dbReference type="Proteomes" id="UP000252458"/>
    </source>
</evidence>
<gene>
    <name evidence="4" type="ORF">DPV79_17015</name>
</gene>
<comment type="caution">
    <text evidence="4">The sequence shown here is derived from an EMBL/GenBank/DDBJ whole genome shotgun (WGS) entry which is preliminary data.</text>
</comment>
<proteinExistence type="predicted"/>
<dbReference type="SMART" id="SM00749">
    <property type="entry name" value="BON"/>
    <property type="match status" value="1"/>
</dbReference>
<dbReference type="InterPro" id="IPR014004">
    <property type="entry name" value="Transpt-assoc_nodulatn_dom_bac"/>
</dbReference>
<feature type="domain" description="BON" evidence="3">
    <location>
        <begin position="70"/>
        <end position="138"/>
    </location>
</feature>
<feature type="region of interest" description="Disordered" evidence="1">
    <location>
        <begin position="47"/>
        <end position="70"/>
    </location>
</feature>
<dbReference type="InterPro" id="IPR051686">
    <property type="entry name" value="Lipoprotein_DolP"/>
</dbReference>
<feature type="signal peptide" evidence="2">
    <location>
        <begin position="1"/>
        <end position="42"/>
    </location>
</feature>
<dbReference type="AlphaFoldDB" id="A0A365QV50"/>
<protein>
    <submittedName>
        <fullName evidence="4">BON domain-containing protein</fullName>
    </submittedName>
</protein>
<evidence type="ECO:0000256" key="2">
    <source>
        <dbReference type="SAM" id="SignalP"/>
    </source>
</evidence>
<dbReference type="EMBL" id="QMFZ01000013">
    <property type="protein sequence ID" value="RBB38666.1"/>
    <property type="molecule type" value="Genomic_DNA"/>
</dbReference>
<evidence type="ECO:0000259" key="3">
    <source>
        <dbReference type="PROSITE" id="PS50914"/>
    </source>
</evidence>
<dbReference type="PROSITE" id="PS50914">
    <property type="entry name" value="BON"/>
    <property type="match status" value="1"/>
</dbReference>
<name>A0A365QV50_9BURK</name>
<evidence type="ECO:0000256" key="1">
    <source>
        <dbReference type="SAM" id="MobiDB-lite"/>
    </source>
</evidence>
<dbReference type="RefSeq" id="WP_113045999.1">
    <property type="nucleotide sequence ID" value="NZ_QMFZ01000013.1"/>
</dbReference>
<feature type="compositionally biased region" description="Low complexity" evidence="1">
    <location>
        <begin position="50"/>
        <end position="65"/>
    </location>
</feature>